<keyword evidence="4" id="KW-1185">Reference proteome</keyword>
<dbReference type="Proteomes" id="UP000234585">
    <property type="component" value="Unassembled WGS sequence"/>
</dbReference>
<sequence length="296" mass="33356">MTRERSVYRNIHFYDGRTKKQVGGLYQAGSLTEKNILWMLGNVLLIVEEPWTLIHRDSGRIVGPSDNPASHGNYDIHSSGSISVTDELWIPRLASHPISGRESSFTRGVRARDGKCVISGVPNPLSGAGIWAAYQAAHVFPLQYGNIWSANGFAHWITNMPNTDGSSTMNSVQNGLLMFAHIHSLFDQYLFSINPDDGYKIISFQPDFTNIDGKILDFVCRDPNNPDHVADEVLRWHFRQAVLGNMRGAGEPVFETDFPPGSDLMETLRKEPYGKERFEMELYRRLDVIKNQEALS</sequence>
<dbReference type="AlphaFoldDB" id="A0A2I2F1P5"/>
<organism evidence="3 4">
    <name type="scientific">Aspergillus candidus</name>
    <dbReference type="NCBI Taxonomy" id="41067"/>
    <lineage>
        <taxon>Eukaryota</taxon>
        <taxon>Fungi</taxon>
        <taxon>Dikarya</taxon>
        <taxon>Ascomycota</taxon>
        <taxon>Pezizomycotina</taxon>
        <taxon>Eurotiomycetes</taxon>
        <taxon>Eurotiomycetidae</taxon>
        <taxon>Eurotiales</taxon>
        <taxon>Aspergillaceae</taxon>
        <taxon>Aspergillus</taxon>
        <taxon>Aspergillus subgen. Circumdati</taxon>
    </lineage>
</organism>
<dbReference type="EMBL" id="KZ559176">
    <property type="protein sequence ID" value="PLB34562.1"/>
    <property type="molecule type" value="Genomic_DNA"/>
</dbReference>
<feature type="domain" description="DUF7881" evidence="2">
    <location>
        <begin position="8"/>
        <end position="82"/>
    </location>
</feature>
<evidence type="ECO:0000313" key="4">
    <source>
        <dbReference type="Proteomes" id="UP000234585"/>
    </source>
</evidence>
<dbReference type="Pfam" id="PF13391">
    <property type="entry name" value="HNH_2"/>
    <property type="match status" value="1"/>
</dbReference>
<dbReference type="InterPro" id="IPR003615">
    <property type="entry name" value="HNH_nuc"/>
</dbReference>
<accession>A0A2I2F1P5</accession>
<dbReference type="InterPro" id="IPR057203">
    <property type="entry name" value="DUF7881"/>
</dbReference>
<reference evidence="3 4" key="1">
    <citation type="submission" date="2017-12" db="EMBL/GenBank/DDBJ databases">
        <authorList>
            <consortium name="DOE Joint Genome Institute"/>
            <person name="Haridas S."/>
            <person name="Kjaerbolling I."/>
            <person name="Vesth T.C."/>
            <person name="Frisvad J.C."/>
            <person name="Nybo J.L."/>
            <person name="Theobald S."/>
            <person name="Kuo A."/>
            <person name="Bowyer P."/>
            <person name="Matsuda Y."/>
            <person name="Mondo S."/>
            <person name="Lyhne E.K."/>
            <person name="Kogle M.E."/>
            <person name="Clum A."/>
            <person name="Lipzen A."/>
            <person name="Salamov A."/>
            <person name="Ngan C.Y."/>
            <person name="Daum C."/>
            <person name="Chiniquy J."/>
            <person name="Barry K."/>
            <person name="LaButti K."/>
            <person name="Simmons B.A."/>
            <person name="Magnuson J.K."/>
            <person name="Mortensen U.H."/>
            <person name="Larsen T.O."/>
            <person name="Grigoriev I.V."/>
            <person name="Baker S.E."/>
            <person name="Andersen M.R."/>
            <person name="Nordberg H.P."/>
            <person name="Cantor M.N."/>
            <person name="Hua S.X."/>
        </authorList>
    </citation>
    <scope>NUCLEOTIDE SEQUENCE [LARGE SCALE GENOMIC DNA]</scope>
    <source>
        <strain evidence="3 4">CBS 102.13</strain>
    </source>
</reference>
<name>A0A2I2F1P5_ASPCN</name>
<dbReference type="STRING" id="41067.A0A2I2F1P5"/>
<feature type="domain" description="HNH nuclease" evidence="1">
    <location>
        <begin position="116"/>
        <end position="194"/>
    </location>
</feature>
<dbReference type="OrthoDB" id="2142759at2759"/>
<dbReference type="RefSeq" id="XP_024668574.1">
    <property type="nucleotide sequence ID" value="XM_024814037.1"/>
</dbReference>
<gene>
    <name evidence="3" type="ORF">BDW47DRAFT_111865</name>
</gene>
<evidence type="ECO:0000259" key="1">
    <source>
        <dbReference type="Pfam" id="PF13391"/>
    </source>
</evidence>
<dbReference type="GeneID" id="36521197"/>
<evidence type="ECO:0000313" key="3">
    <source>
        <dbReference type="EMBL" id="PLB34562.1"/>
    </source>
</evidence>
<protein>
    <submittedName>
        <fullName evidence="3">Uncharacterized protein</fullName>
    </submittedName>
</protein>
<dbReference type="Pfam" id="PF25324">
    <property type="entry name" value="DUF7881"/>
    <property type="match status" value="1"/>
</dbReference>
<evidence type="ECO:0000259" key="2">
    <source>
        <dbReference type="Pfam" id="PF25324"/>
    </source>
</evidence>
<proteinExistence type="predicted"/>